<evidence type="ECO:0000256" key="4">
    <source>
        <dbReference type="ARBA" id="ARBA00033164"/>
    </source>
</evidence>
<evidence type="ECO:0000256" key="1">
    <source>
        <dbReference type="ARBA" id="ARBA00000073"/>
    </source>
</evidence>
<dbReference type="RefSeq" id="WP_057767416.1">
    <property type="nucleotide sequence ID" value="NZ_AZDG01000030.1"/>
</dbReference>
<dbReference type="PATRIC" id="fig|1423811.3.peg.1484"/>
<dbReference type="CDD" id="cd02869">
    <property type="entry name" value="PseudoU_synth_RluA_like"/>
    <property type="match status" value="1"/>
</dbReference>
<dbReference type="AlphaFoldDB" id="A0A0R1J540"/>
<sequence length="296" mass="34556">MHQKNIVYKQVENEKLSVRELLQKWLVPKKWQHFLRVEQNILINGEYKTFNTIVNNNDNITMNFDFPPRTDLQKYLPGNGKLNIVYENDDVIVVNKPSGQKTHPNLASENNTLFNDCESYLSKKNQHPYMVHRIDQETSGLVLISKTPYLVPIFNRQLSSKTLQREYLAIVDLDQPINDSDIIDQPIGLDSLDKRKRMVREDGQNAKTKYQVLEKNPKQALLDLKLYTGRTHQLRVHLSNNGWPIVNDPLYNSNLQTGSLKLFAYKLTYQVPFTNQIKEVQVDTPNFMKLTKNMRV</sequence>
<dbReference type="PANTHER" id="PTHR21600:SF87">
    <property type="entry name" value="RNA PSEUDOURIDYLATE SYNTHASE DOMAIN-CONTAINING PROTEIN 1"/>
    <property type="match status" value="1"/>
</dbReference>
<dbReference type="SUPFAM" id="SSF55120">
    <property type="entry name" value="Pseudouridine synthase"/>
    <property type="match status" value="1"/>
</dbReference>
<dbReference type="Proteomes" id="UP000050929">
    <property type="component" value="Unassembled WGS sequence"/>
</dbReference>
<accession>A0A0R1J540</accession>
<evidence type="ECO:0000313" key="6">
    <source>
        <dbReference type="EMBL" id="KRK63553.1"/>
    </source>
</evidence>
<dbReference type="GO" id="GO:0003723">
    <property type="term" value="F:RNA binding"/>
    <property type="evidence" value="ECO:0007669"/>
    <property type="project" value="InterPro"/>
</dbReference>
<evidence type="ECO:0000313" key="7">
    <source>
        <dbReference type="Proteomes" id="UP000050929"/>
    </source>
</evidence>
<dbReference type="PANTHER" id="PTHR21600">
    <property type="entry name" value="MITOCHONDRIAL RNA PSEUDOURIDINE SYNTHASE"/>
    <property type="match status" value="1"/>
</dbReference>
<dbReference type="PROSITE" id="PS01129">
    <property type="entry name" value="PSI_RLU"/>
    <property type="match status" value="1"/>
</dbReference>
<evidence type="ECO:0000256" key="2">
    <source>
        <dbReference type="ARBA" id="ARBA00010876"/>
    </source>
</evidence>
<gene>
    <name evidence="6" type="ORF">FC72_GL001460</name>
</gene>
<evidence type="ECO:0000259" key="5">
    <source>
        <dbReference type="Pfam" id="PF00849"/>
    </source>
</evidence>
<dbReference type="Pfam" id="PF00849">
    <property type="entry name" value="PseudoU_synth_2"/>
    <property type="match status" value="1"/>
</dbReference>
<dbReference type="OrthoDB" id="9773999at2"/>
<dbReference type="GO" id="GO:0000455">
    <property type="term" value="P:enzyme-directed rRNA pseudouridine synthesis"/>
    <property type="evidence" value="ECO:0007669"/>
    <property type="project" value="TreeGrafter"/>
</dbReference>
<dbReference type="GO" id="GO:0140098">
    <property type="term" value="F:catalytic activity, acting on RNA"/>
    <property type="evidence" value="ECO:0007669"/>
    <property type="project" value="UniProtKB-ARBA"/>
</dbReference>
<comment type="similarity">
    <text evidence="2">Belongs to the pseudouridine synthase RluA family.</text>
</comment>
<dbReference type="InterPro" id="IPR050188">
    <property type="entry name" value="RluA_PseudoU_synthase"/>
</dbReference>
<dbReference type="STRING" id="1423811.FC72_GL001460"/>
<comment type="caution">
    <text evidence="6">The sequence shown here is derived from an EMBL/GenBank/DDBJ whole genome shotgun (WGS) entry which is preliminary data.</text>
</comment>
<dbReference type="InterPro" id="IPR006145">
    <property type="entry name" value="PsdUridine_synth_RsuA/RluA"/>
</dbReference>
<feature type="domain" description="Pseudouridine synthase RsuA/RluA-like" evidence="5">
    <location>
        <begin position="90"/>
        <end position="239"/>
    </location>
</feature>
<dbReference type="GO" id="GO:0009982">
    <property type="term" value="F:pseudouridine synthase activity"/>
    <property type="evidence" value="ECO:0007669"/>
    <property type="project" value="InterPro"/>
</dbReference>
<dbReference type="EMBL" id="AZDG01000030">
    <property type="protein sequence ID" value="KRK63553.1"/>
    <property type="molecule type" value="Genomic_DNA"/>
</dbReference>
<organism evidence="6 7">
    <name type="scientific">Companilactobacillus tucceti DSM 20183</name>
    <dbReference type="NCBI Taxonomy" id="1423811"/>
    <lineage>
        <taxon>Bacteria</taxon>
        <taxon>Bacillati</taxon>
        <taxon>Bacillota</taxon>
        <taxon>Bacilli</taxon>
        <taxon>Lactobacillales</taxon>
        <taxon>Lactobacillaceae</taxon>
        <taxon>Companilactobacillus</taxon>
    </lineage>
</organism>
<dbReference type="InterPro" id="IPR006224">
    <property type="entry name" value="PsdUridine_synth_RluA-like_CS"/>
</dbReference>
<name>A0A0R1J540_9LACO</name>
<keyword evidence="7" id="KW-1185">Reference proteome</keyword>
<protein>
    <recommendedName>
        <fullName evidence="3">RNA pseudouridylate synthase</fullName>
    </recommendedName>
    <alternativeName>
        <fullName evidence="4">RNA-uridine isomerase</fullName>
    </alternativeName>
</protein>
<dbReference type="InterPro" id="IPR020103">
    <property type="entry name" value="PsdUridine_synth_cat_dom_sf"/>
</dbReference>
<comment type="catalytic activity">
    <reaction evidence="1">
        <text>a uridine in RNA = a pseudouridine in RNA</text>
        <dbReference type="Rhea" id="RHEA:48348"/>
        <dbReference type="Rhea" id="RHEA-COMP:12068"/>
        <dbReference type="Rhea" id="RHEA-COMP:12069"/>
        <dbReference type="ChEBI" id="CHEBI:65314"/>
        <dbReference type="ChEBI" id="CHEBI:65315"/>
    </reaction>
</comment>
<reference evidence="6 7" key="1">
    <citation type="journal article" date="2015" name="Genome Announc.">
        <title>Expanding the biotechnology potential of lactobacilli through comparative genomics of 213 strains and associated genera.</title>
        <authorList>
            <person name="Sun Z."/>
            <person name="Harris H.M."/>
            <person name="McCann A."/>
            <person name="Guo C."/>
            <person name="Argimon S."/>
            <person name="Zhang W."/>
            <person name="Yang X."/>
            <person name="Jeffery I.B."/>
            <person name="Cooney J.C."/>
            <person name="Kagawa T.F."/>
            <person name="Liu W."/>
            <person name="Song Y."/>
            <person name="Salvetti E."/>
            <person name="Wrobel A."/>
            <person name="Rasinkangas P."/>
            <person name="Parkhill J."/>
            <person name="Rea M.C."/>
            <person name="O'Sullivan O."/>
            <person name="Ritari J."/>
            <person name="Douillard F.P."/>
            <person name="Paul Ross R."/>
            <person name="Yang R."/>
            <person name="Briner A.E."/>
            <person name="Felis G.E."/>
            <person name="de Vos W.M."/>
            <person name="Barrangou R."/>
            <person name="Klaenhammer T.R."/>
            <person name="Caufield P.W."/>
            <person name="Cui Y."/>
            <person name="Zhang H."/>
            <person name="O'Toole P.W."/>
        </authorList>
    </citation>
    <scope>NUCLEOTIDE SEQUENCE [LARGE SCALE GENOMIC DNA]</scope>
    <source>
        <strain evidence="6 7">DSM 20183</strain>
    </source>
</reference>
<proteinExistence type="inferred from homology"/>
<dbReference type="Gene3D" id="3.30.2350.10">
    <property type="entry name" value="Pseudouridine synthase"/>
    <property type="match status" value="1"/>
</dbReference>
<evidence type="ECO:0000256" key="3">
    <source>
        <dbReference type="ARBA" id="ARBA00031870"/>
    </source>
</evidence>